<evidence type="ECO:0000256" key="1">
    <source>
        <dbReference type="SAM" id="MobiDB-lite"/>
    </source>
</evidence>
<evidence type="ECO:0000313" key="3">
    <source>
        <dbReference type="Proteomes" id="UP000799118"/>
    </source>
</evidence>
<feature type="region of interest" description="Disordered" evidence="1">
    <location>
        <begin position="1"/>
        <end position="25"/>
    </location>
</feature>
<dbReference type="Proteomes" id="UP000799118">
    <property type="component" value="Unassembled WGS sequence"/>
</dbReference>
<sequence>MLRKRASIDEEEKMQNKTERKESDTKYYLKNRDKILDNARWNRINKWAAEWNDSPPGVYKCRNGKKCIGSSTENSRH</sequence>
<feature type="compositionally biased region" description="Basic and acidic residues" evidence="1">
    <location>
        <begin position="13"/>
        <end position="25"/>
    </location>
</feature>
<evidence type="ECO:0000313" key="2">
    <source>
        <dbReference type="EMBL" id="KAE9385582.1"/>
    </source>
</evidence>
<dbReference type="AlphaFoldDB" id="A0A6A4GIS4"/>
<accession>A0A6A4GIS4</accession>
<keyword evidence="3" id="KW-1185">Reference proteome</keyword>
<dbReference type="EMBL" id="ML769967">
    <property type="protein sequence ID" value="KAE9385582.1"/>
    <property type="molecule type" value="Genomic_DNA"/>
</dbReference>
<dbReference type="OrthoDB" id="3100624at2759"/>
<reference evidence="2" key="1">
    <citation type="journal article" date="2019" name="Environ. Microbiol.">
        <title>Fungal ecological strategies reflected in gene transcription - a case study of two litter decomposers.</title>
        <authorList>
            <person name="Barbi F."/>
            <person name="Kohler A."/>
            <person name="Barry K."/>
            <person name="Baskaran P."/>
            <person name="Daum C."/>
            <person name="Fauchery L."/>
            <person name="Ihrmark K."/>
            <person name="Kuo A."/>
            <person name="LaButti K."/>
            <person name="Lipzen A."/>
            <person name="Morin E."/>
            <person name="Grigoriev I.V."/>
            <person name="Henrissat B."/>
            <person name="Lindahl B."/>
            <person name="Martin F."/>
        </authorList>
    </citation>
    <scope>NUCLEOTIDE SEQUENCE</scope>
    <source>
        <strain evidence="2">JB14</strain>
    </source>
</reference>
<organism evidence="2 3">
    <name type="scientific">Gymnopus androsaceus JB14</name>
    <dbReference type="NCBI Taxonomy" id="1447944"/>
    <lineage>
        <taxon>Eukaryota</taxon>
        <taxon>Fungi</taxon>
        <taxon>Dikarya</taxon>
        <taxon>Basidiomycota</taxon>
        <taxon>Agaricomycotina</taxon>
        <taxon>Agaricomycetes</taxon>
        <taxon>Agaricomycetidae</taxon>
        <taxon>Agaricales</taxon>
        <taxon>Marasmiineae</taxon>
        <taxon>Omphalotaceae</taxon>
        <taxon>Gymnopus</taxon>
    </lineage>
</organism>
<proteinExistence type="predicted"/>
<protein>
    <submittedName>
        <fullName evidence="2">Uncharacterized protein</fullName>
    </submittedName>
</protein>
<name>A0A6A4GIS4_9AGAR</name>
<gene>
    <name evidence="2" type="ORF">BT96DRAFT_1006915</name>
</gene>